<keyword evidence="5" id="KW-1185">Reference proteome</keyword>
<evidence type="ECO:0000256" key="3">
    <source>
        <dbReference type="SAM" id="SignalP"/>
    </source>
</evidence>
<gene>
    <name evidence="4" type="ORF">HK414_21960</name>
</gene>
<evidence type="ECO:0000256" key="1">
    <source>
        <dbReference type="ARBA" id="ARBA00006987"/>
    </source>
</evidence>
<evidence type="ECO:0000313" key="5">
    <source>
        <dbReference type="Proteomes" id="UP000500826"/>
    </source>
</evidence>
<evidence type="ECO:0000256" key="2">
    <source>
        <dbReference type="SAM" id="MobiDB-lite"/>
    </source>
</evidence>
<accession>A0ABX6P4W7</accession>
<dbReference type="EMBL" id="CP053418">
    <property type="protein sequence ID" value="QJW85140.1"/>
    <property type="molecule type" value="Genomic_DNA"/>
</dbReference>
<keyword evidence="3" id="KW-0732">Signal</keyword>
<comment type="similarity">
    <text evidence="1">Belongs to the UPF0065 (bug) family.</text>
</comment>
<reference evidence="4 5" key="1">
    <citation type="submission" date="2020-05" db="EMBL/GenBank/DDBJ databases">
        <title>Ramlibacter rhizophilus sp. nov., isolated from rhizosphere soil of national flower Mugunghwa from South Korea.</title>
        <authorList>
            <person name="Zheng-Fei Y."/>
            <person name="Huan T."/>
        </authorList>
    </citation>
    <scope>NUCLEOTIDE SEQUENCE [LARGE SCALE GENOMIC DNA]</scope>
    <source>
        <strain evidence="4 5">H242</strain>
    </source>
</reference>
<feature type="region of interest" description="Disordered" evidence="2">
    <location>
        <begin position="193"/>
        <end position="234"/>
    </location>
</feature>
<proteinExistence type="inferred from homology"/>
<name>A0ABX6P4W7_9BURK</name>
<feature type="chain" id="PRO_5046837591" evidence="3">
    <location>
        <begin position="28"/>
        <end position="327"/>
    </location>
</feature>
<dbReference type="Proteomes" id="UP000500826">
    <property type="component" value="Chromosome"/>
</dbReference>
<dbReference type="InterPro" id="IPR042100">
    <property type="entry name" value="Bug_dom1"/>
</dbReference>
<organism evidence="4 5">
    <name type="scientific">Ramlibacter terrae</name>
    <dbReference type="NCBI Taxonomy" id="2732511"/>
    <lineage>
        <taxon>Bacteria</taxon>
        <taxon>Pseudomonadati</taxon>
        <taxon>Pseudomonadota</taxon>
        <taxon>Betaproteobacteria</taxon>
        <taxon>Burkholderiales</taxon>
        <taxon>Comamonadaceae</taxon>
        <taxon>Ramlibacter</taxon>
    </lineage>
</organism>
<sequence length="327" mass="34676">MKQPPSFTRRGVLAGLAGSAFGLPAFAQSGFPNRPVKIIVPWPAGGGSDVSVRLLVPGLTQRLGQPVVIDNKAGASGAIGHALAARSPADGYTLLYSTADTHSIVSHTHAQPPFDARKDFVGIATMGLYPMGLAVHASVPARNVKEFVAWAGEQKPAVGYGTVGVGSAGHILCEAFRDTAKVDMLHVPFEGRRPAHAGAAGQPDRHHLHARGLARPAPAQRRGAHDRRDRPRAAAQLSRRAHFQGAGHPAGEWLPGGIVAPTGLPANIVAQLHDAIEATLADPGPAEQNRKLSTLVERMAQPDFHRYMLAEYDRWGRYIKAANITVT</sequence>
<dbReference type="Pfam" id="PF03401">
    <property type="entry name" value="TctC"/>
    <property type="match status" value="1"/>
</dbReference>
<dbReference type="Gene3D" id="3.40.190.150">
    <property type="entry name" value="Bordetella uptake gene, domain 1"/>
    <property type="match status" value="1"/>
</dbReference>
<dbReference type="Gene3D" id="3.40.190.10">
    <property type="entry name" value="Periplasmic binding protein-like II"/>
    <property type="match status" value="1"/>
</dbReference>
<evidence type="ECO:0000313" key="4">
    <source>
        <dbReference type="EMBL" id="QJW85140.1"/>
    </source>
</evidence>
<feature type="signal peptide" evidence="3">
    <location>
        <begin position="1"/>
        <end position="27"/>
    </location>
</feature>
<dbReference type="InterPro" id="IPR005064">
    <property type="entry name" value="BUG"/>
</dbReference>
<dbReference type="PANTHER" id="PTHR42928">
    <property type="entry name" value="TRICARBOXYLATE-BINDING PROTEIN"/>
    <property type="match status" value="1"/>
</dbReference>
<dbReference type="PANTHER" id="PTHR42928:SF5">
    <property type="entry name" value="BLR1237 PROTEIN"/>
    <property type="match status" value="1"/>
</dbReference>
<protein>
    <submittedName>
        <fullName evidence="4">Tripartite tricarboxylate transporter substrate binding protein</fullName>
    </submittedName>
</protein>